<reference evidence="1" key="1">
    <citation type="submission" date="2020-02" db="EMBL/GenBank/DDBJ databases">
        <authorList>
            <person name="Meier V. D."/>
        </authorList>
    </citation>
    <scope>NUCLEOTIDE SEQUENCE</scope>
    <source>
        <strain evidence="1">AVDCRST_MAG20</strain>
    </source>
</reference>
<accession>A0A6J4HQ11</accession>
<sequence length="38" mass="4000">MGPKVVLPLVSLIESSLPSGVLRPRGRRGASMGPRCQP</sequence>
<dbReference type="AlphaFoldDB" id="A0A6J4HQ11"/>
<evidence type="ECO:0000313" key="1">
    <source>
        <dbReference type="EMBL" id="CAA9228693.1"/>
    </source>
</evidence>
<dbReference type="EMBL" id="CADCSY010000043">
    <property type="protein sequence ID" value="CAA9228693.1"/>
    <property type="molecule type" value="Genomic_DNA"/>
</dbReference>
<proteinExistence type="predicted"/>
<name>A0A6J4HQ11_9ACTN</name>
<protein>
    <submittedName>
        <fullName evidence="1">Uncharacterized protein</fullName>
    </submittedName>
</protein>
<organism evidence="1">
    <name type="scientific">uncultured Acidimicrobiales bacterium</name>
    <dbReference type="NCBI Taxonomy" id="310071"/>
    <lineage>
        <taxon>Bacteria</taxon>
        <taxon>Bacillati</taxon>
        <taxon>Actinomycetota</taxon>
        <taxon>Acidimicrobiia</taxon>
        <taxon>Acidimicrobiales</taxon>
        <taxon>environmental samples</taxon>
    </lineage>
</organism>
<gene>
    <name evidence="1" type="ORF">AVDCRST_MAG20-1089</name>
</gene>